<evidence type="ECO:0000313" key="5">
    <source>
        <dbReference type="Proteomes" id="UP000245507"/>
    </source>
</evidence>
<accession>A0A316TKE4</accession>
<evidence type="ECO:0000259" key="3">
    <source>
        <dbReference type="Pfam" id="PF13472"/>
    </source>
</evidence>
<keyword evidence="5" id="KW-1185">Reference proteome</keyword>
<keyword evidence="2" id="KW-1015">Disulfide bond</keyword>
<feature type="domain" description="SGNH hydrolase-type esterase" evidence="3">
    <location>
        <begin position="72"/>
        <end position="303"/>
    </location>
</feature>
<dbReference type="SUPFAM" id="SSF52266">
    <property type="entry name" value="SGNH hydrolase"/>
    <property type="match status" value="1"/>
</dbReference>
<feature type="active site" description="Nucleophile" evidence="1">
    <location>
        <position position="76"/>
    </location>
</feature>
<protein>
    <submittedName>
        <fullName evidence="4">GDSL family lipase</fullName>
    </submittedName>
</protein>
<feature type="disulfide bond" evidence="2">
    <location>
        <begin position="168"/>
        <end position="180"/>
    </location>
</feature>
<evidence type="ECO:0000256" key="2">
    <source>
        <dbReference type="PIRSR" id="PIRSR637460-2"/>
    </source>
</evidence>
<dbReference type="InterPro" id="IPR036514">
    <property type="entry name" value="SGNH_hydro_sf"/>
</dbReference>
<sequence length="322" mass="33845">MLAGRRRSCCVPSGHRVRTPDDLSLRRDPADALSTLRCMTRRVAWGAVLALTAALAAGCDSSDDRDGGEYVALGDSYTAASLTGPPQRPASWCGRSETNYPSLVAEELDMELVDVSCNGASTRDLEGSQERANQTAPPQLDAVDDDTDLVTISLGGNDFGFLGRIQYCAAKYGDQGGSPCTDLNRAAGAQSVEALLPQVEDNVVTAIRDVRDQAPDAQIIVVGYPQPFPAEGTCEEAPLPAGDYPWARSVIEGLNDALAAAAEAEDVTHVDVATASEGHDICSDDPWVAGAVVPDKSTSPWHPYAEAADNIADLVVAAAEDE</sequence>
<proteinExistence type="predicted"/>
<dbReference type="GO" id="GO:0019433">
    <property type="term" value="P:triglyceride catabolic process"/>
    <property type="evidence" value="ECO:0007669"/>
    <property type="project" value="TreeGrafter"/>
</dbReference>
<dbReference type="InterPro" id="IPR013830">
    <property type="entry name" value="SGNH_hydro"/>
</dbReference>
<dbReference type="AlphaFoldDB" id="A0A316TKE4"/>
<dbReference type="GO" id="GO:0004806">
    <property type="term" value="F:triacylglycerol lipase activity"/>
    <property type="evidence" value="ECO:0007669"/>
    <property type="project" value="TreeGrafter"/>
</dbReference>
<feature type="active site" evidence="1">
    <location>
        <position position="302"/>
    </location>
</feature>
<gene>
    <name evidence="4" type="ORF">DJ010_04685</name>
</gene>
<dbReference type="InterPro" id="IPR037460">
    <property type="entry name" value="SEST-like"/>
</dbReference>
<dbReference type="Pfam" id="PF13472">
    <property type="entry name" value="Lipase_GDSL_2"/>
    <property type="match status" value="1"/>
</dbReference>
<dbReference type="Gene3D" id="3.40.50.1110">
    <property type="entry name" value="SGNH hydrolase"/>
    <property type="match status" value="1"/>
</dbReference>
<dbReference type="EMBL" id="QGDD01000001">
    <property type="protein sequence ID" value="PWN04900.1"/>
    <property type="molecule type" value="Genomic_DNA"/>
</dbReference>
<feature type="disulfide bond" evidence="2">
    <location>
        <begin position="93"/>
        <end position="117"/>
    </location>
</feature>
<feature type="disulfide bond" evidence="2">
    <location>
        <begin position="234"/>
        <end position="282"/>
    </location>
</feature>
<name>A0A316TKE4_9ACTN</name>
<dbReference type="PANTHER" id="PTHR37981">
    <property type="entry name" value="LIPASE 2"/>
    <property type="match status" value="1"/>
</dbReference>
<reference evidence="4 5" key="1">
    <citation type="submission" date="2018-05" db="EMBL/GenBank/DDBJ databases">
        <title>Nocardioides silvaticus genome.</title>
        <authorList>
            <person name="Li C."/>
            <person name="Wang G."/>
        </authorList>
    </citation>
    <scope>NUCLEOTIDE SEQUENCE [LARGE SCALE GENOMIC DNA]</scope>
    <source>
        <strain evidence="4 5">CCTCC AB 2018079</strain>
    </source>
</reference>
<dbReference type="PANTHER" id="PTHR37981:SF1">
    <property type="entry name" value="SGNH HYDROLASE-TYPE ESTERASE DOMAIN-CONTAINING PROTEIN"/>
    <property type="match status" value="1"/>
</dbReference>
<evidence type="ECO:0000313" key="4">
    <source>
        <dbReference type="EMBL" id="PWN04900.1"/>
    </source>
</evidence>
<dbReference type="CDD" id="cd01823">
    <property type="entry name" value="SEST_like"/>
    <property type="match status" value="1"/>
</dbReference>
<organism evidence="4 5">
    <name type="scientific">Nocardioides silvaticus</name>
    <dbReference type="NCBI Taxonomy" id="2201891"/>
    <lineage>
        <taxon>Bacteria</taxon>
        <taxon>Bacillati</taxon>
        <taxon>Actinomycetota</taxon>
        <taxon>Actinomycetes</taxon>
        <taxon>Propionibacteriales</taxon>
        <taxon>Nocardioidaceae</taxon>
        <taxon>Nocardioides</taxon>
    </lineage>
</organism>
<comment type="caution">
    <text evidence="4">The sequence shown here is derived from an EMBL/GenBank/DDBJ whole genome shotgun (WGS) entry which is preliminary data.</text>
</comment>
<dbReference type="Proteomes" id="UP000245507">
    <property type="component" value="Unassembled WGS sequence"/>
</dbReference>
<evidence type="ECO:0000256" key="1">
    <source>
        <dbReference type="PIRSR" id="PIRSR637460-1"/>
    </source>
</evidence>